<evidence type="ECO:0000256" key="1">
    <source>
        <dbReference type="ARBA" id="ARBA00005254"/>
    </source>
</evidence>
<evidence type="ECO:0000313" key="3">
    <source>
        <dbReference type="EMBL" id="RSZ37378.1"/>
    </source>
</evidence>
<dbReference type="PANTHER" id="PTHR42964:SF1">
    <property type="entry name" value="POLYKETIDE BIOSYNTHESIS ENOYL-COA HYDRATASE PKSH-RELATED"/>
    <property type="match status" value="1"/>
</dbReference>
<protein>
    <submittedName>
        <fullName evidence="2">Enoyl-CoA hydratase/isomerase family protein</fullName>
    </submittedName>
</protein>
<proteinExistence type="inferred from homology"/>
<accession>A0A3P3EJ77</accession>
<dbReference type="InterPro" id="IPR029045">
    <property type="entry name" value="ClpP/crotonase-like_dom_sf"/>
</dbReference>
<organism evidence="2 5">
    <name type="scientific">Variovorax beijingensis</name>
    <dbReference type="NCBI Taxonomy" id="2496117"/>
    <lineage>
        <taxon>Bacteria</taxon>
        <taxon>Pseudomonadati</taxon>
        <taxon>Pseudomonadota</taxon>
        <taxon>Betaproteobacteria</taxon>
        <taxon>Burkholderiales</taxon>
        <taxon>Comamonadaceae</taxon>
        <taxon>Variovorax</taxon>
    </lineage>
</organism>
<dbReference type="Proteomes" id="UP000271590">
    <property type="component" value="Unassembled WGS sequence"/>
</dbReference>
<sequence>MAEAPALHHHHQELREEMRGPVMWLTIDREERRNAISPGVLAALSSALSRADADRAVRAVVVTGAGARAFCAGADLQGGSAFKFDHAEPYQGFANLLRQARQLTVPLVARVNGACMAGGMGILGMCDMAAAGSHAVFGLPEVKVGLFPAQVLSVLGNLLPRRVLAQMCLTGEPITAAQALEHGLVNRVGEDVDESLDWLLGRMLDKSPAAIRRGLYTMKKIEAMAFEESMAFTESQIGLFALTEDAAEGQLAFREKRKPRWSGR</sequence>
<dbReference type="SUPFAM" id="SSF52096">
    <property type="entry name" value="ClpP/crotonase"/>
    <property type="match status" value="1"/>
</dbReference>
<dbReference type="EMBL" id="RXFQ01000006">
    <property type="protein sequence ID" value="RSZ37378.1"/>
    <property type="molecule type" value="Genomic_DNA"/>
</dbReference>
<dbReference type="Proteomes" id="UP000271137">
    <property type="component" value="Unassembled WGS sequence"/>
</dbReference>
<dbReference type="Gene3D" id="3.90.226.10">
    <property type="entry name" value="2-enoyl-CoA Hydratase, Chain A, domain 1"/>
    <property type="match status" value="1"/>
</dbReference>
<keyword evidence="4" id="KW-1185">Reference proteome</keyword>
<dbReference type="CDD" id="cd06558">
    <property type="entry name" value="crotonase-like"/>
    <property type="match status" value="1"/>
</dbReference>
<reference evidence="3 4" key="2">
    <citation type="submission" date="2018-12" db="EMBL/GenBank/DDBJ databases">
        <title>The genome sequences of strain 502.</title>
        <authorList>
            <person name="Gao J."/>
            <person name="Sun J."/>
        </authorList>
    </citation>
    <scope>NUCLEOTIDE SEQUENCE [LARGE SCALE GENOMIC DNA]</scope>
    <source>
        <strain evidence="3 4">502</strain>
    </source>
</reference>
<dbReference type="Pfam" id="PF00378">
    <property type="entry name" value="ECH_1"/>
    <property type="match status" value="1"/>
</dbReference>
<name>A0A3P3EJ77_9BURK</name>
<evidence type="ECO:0000313" key="2">
    <source>
        <dbReference type="EMBL" id="RRH86377.1"/>
    </source>
</evidence>
<comment type="caution">
    <text evidence="2">The sequence shown here is derived from an EMBL/GenBank/DDBJ whole genome shotgun (WGS) entry which is preliminary data.</text>
</comment>
<keyword evidence="2" id="KW-0413">Isomerase</keyword>
<reference evidence="2 5" key="1">
    <citation type="submission" date="2018-11" db="EMBL/GenBank/DDBJ databases">
        <title>The genome of Variovorax sp T529.</title>
        <authorList>
            <person name="Gao J."/>
        </authorList>
    </citation>
    <scope>NUCLEOTIDE SEQUENCE [LARGE SCALE GENOMIC DNA]</scope>
    <source>
        <strain evidence="2 5">T529</strain>
    </source>
</reference>
<gene>
    <name evidence="2" type="ORF">EH244_21225</name>
    <name evidence="3" type="ORF">EJO66_11780</name>
</gene>
<comment type="similarity">
    <text evidence="1">Belongs to the enoyl-CoA hydratase/isomerase family.</text>
</comment>
<dbReference type="GO" id="GO:0016853">
    <property type="term" value="F:isomerase activity"/>
    <property type="evidence" value="ECO:0007669"/>
    <property type="project" value="UniProtKB-KW"/>
</dbReference>
<dbReference type="AlphaFoldDB" id="A0A3P3EJ77"/>
<dbReference type="EMBL" id="RQXU01000013">
    <property type="protein sequence ID" value="RRH86377.1"/>
    <property type="molecule type" value="Genomic_DNA"/>
</dbReference>
<dbReference type="InterPro" id="IPR001753">
    <property type="entry name" value="Enoyl-CoA_hydra/iso"/>
</dbReference>
<evidence type="ECO:0000313" key="5">
    <source>
        <dbReference type="Proteomes" id="UP000271590"/>
    </source>
</evidence>
<evidence type="ECO:0000313" key="4">
    <source>
        <dbReference type="Proteomes" id="UP000271137"/>
    </source>
</evidence>
<dbReference type="PANTHER" id="PTHR42964">
    <property type="entry name" value="ENOYL-COA HYDRATASE"/>
    <property type="match status" value="1"/>
</dbReference>
<dbReference type="InterPro" id="IPR051683">
    <property type="entry name" value="Enoyl-CoA_Hydratase/Isomerase"/>
</dbReference>
<dbReference type="RefSeq" id="WP_124960323.1">
    <property type="nucleotide sequence ID" value="NZ_RQXU01000013.1"/>
</dbReference>